<dbReference type="InterPro" id="IPR026295">
    <property type="entry name" value="CCD81"/>
</dbReference>
<feature type="compositionally biased region" description="Basic and acidic residues" evidence="1">
    <location>
        <begin position="552"/>
        <end position="564"/>
    </location>
</feature>
<feature type="compositionally biased region" description="Polar residues" evidence="1">
    <location>
        <begin position="300"/>
        <end position="315"/>
    </location>
</feature>
<dbReference type="GO" id="GO:0003677">
    <property type="term" value="F:DNA binding"/>
    <property type="evidence" value="ECO:0007669"/>
    <property type="project" value="InterPro"/>
</dbReference>
<dbReference type="InterPro" id="IPR028034">
    <property type="entry name" value="HU-CCDC81"/>
</dbReference>
<feature type="compositionally biased region" description="Acidic residues" evidence="1">
    <location>
        <begin position="316"/>
        <end position="332"/>
    </location>
</feature>
<name>A0AAE0GZ25_9CHLO</name>
<feature type="region of interest" description="Disordered" evidence="1">
    <location>
        <begin position="285"/>
        <end position="332"/>
    </location>
</feature>
<feature type="compositionally biased region" description="Acidic residues" evidence="1">
    <location>
        <begin position="285"/>
        <end position="299"/>
    </location>
</feature>
<feature type="region of interest" description="Disordered" evidence="1">
    <location>
        <begin position="552"/>
        <end position="576"/>
    </location>
</feature>
<dbReference type="InterPro" id="IPR010992">
    <property type="entry name" value="IHF-like_DNA-bd_dom_sf"/>
</dbReference>
<evidence type="ECO:0000259" key="2">
    <source>
        <dbReference type="Pfam" id="PF14908"/>
    </source>
</evidence>
<evidence type="ECO:0000313" key="4">
    <source>
        <dbReference type="Proteomes" id="UP001190700"/>
    </source>
</evidence>
<gene>
    <name evidence="3" type="ORF">CYMTET_5725</name>
</gene>
<dbReference type="Proteomes" id="UP001190700">
    <property type="component" value="Unassembled WGS sequence"/>
</dbReference>
<dbReference type="GO" id="GO:0005815">
    <property type="term" value="C:microtubule organizing center"/>
    <property type="evidence" value="ECO:0007669"/>
    <property type="project" value="TreeGrafter"/>
</dbReference>
<dbReference type="AlphaFoldDB" id="A0AAE0GZ25"/>
<feature type="region of interest" description="Disordered" evidence="1">
    <location>
        <begin position="157"/>
        <end position="206"/>
    </location>
</feature>
<dbReference type="PANTHER" id="PTHR14362:SF2">
    <property type="entry name" value="COILED-COIL DOMAIN-CONTAINING PROTEIN 81"/>
    <property type="match status" value="1"/>
</dbReference>
<feature type="domain" description="CCDC81 HU" evidence="2">
    <location>
        <begin position="19"/>
        <end position="86"/>
    </location>
</feature>
<keyword evidence="4" id="KW-1185">Reference proteome</keyword>
<accession>A0AAE0GZ25</accession>
<proteinExistence type="predicted"/>
<dbReference type="EMBL" id="LGRX02001161">
    <property type="protein sequence ID" value="KAK3286736.1"/>
    <property type="molecule type" value="Genomic_DNA"/>
</dbReference>
<dbReference type="Pfam" id="PF14908">
    <property type="entry name" value="HU-CCDC81_euk_1"/>
    <property type="match status" value="1"/>
</dbReference>
<dbReference type="Gene3D" id="4.10.520.10">
    <property type="entry name" value="IHF-like DNA-binding proteins"/>
    <property type="match status" value="1"/>
</dbReference>
<dbReference type="SUPFAM" id="SSF47729">
    <property type="entry name" value="IHF-like DNA-binding proteins"/>
    <property type="match status" value="1"/>
</dbReference>
<organism evidence="3 4">
    <name type="scientific">Cymbomonas tetramitiformis</name>
    <dbReference type="NCBI Taxonomy" id="36881"/>
    <lineage>
        <taxon>Eukaryota</taxon>
        <taxon>Viridiplantae</taxon>
        <taxon>Chlorophyta</taxon>
        <taxon>Pyramimonadophyceae</taxon>
        <taxon>Pyramimonadales</taxon>
        <taxon>Pyramimonadaceae</taxon>
        <taxon>Cymbomonas</taxon>
    </lineage>
</organism>
<reference evidence="3 4" key="1">
    <citation type="journal article" date="2015" name="Genome Biol. Evol.">
        <title>Comparative Genomics of a Bacterivorous Green Alga Reveals Evolutionary Causalities and Consequences of Phago-Mixotrophic Mode of Nutrition.</title>
        <authorList>
            <person name="Burns J.A."/>
            <person name="Paasch A."/>
            <person name="Narechania A."/>
            <person name="Kim E."/>
        </authorList>
    </citation>
    <scope>NUCLEOTIDE SEQUENCE [LARGE SCALE GENOMIC DNA]</scope>
    <source>
        <strain evidence="3 4">PLY_AMNH</strain>
    </source>
</reference>
<dbReference type="PANTHER" id="PTHR14362">
    <property type="entry name" value="COILED-COIL DOMAIN-CONTAINING PROTEIN 81"/>
    <property type="match status" value="1"/>
</dbReference>
<feature type="compositionally biased region" description="Basic and acidic residues" evidence="1">
    <location>
        <begin position="450"/>
        <end position="459"/>
    </location>
</feature>
<sequence length="594" mass="66339">MTTPVTENILISEASSGPHAQRSGLTREAVRQIWDNLGEFIFHSLKNGKGVVLPGLGTFQIGHPLHAGCIQPSEELIPTFTLNDRFGAVSQERGKWFPNGKLSVISTVLRDMLSRLGIFILSGRSLSVTFGAVGQFRTRARRVEFRFPEGILETEEDSEEATFPYPLNDPLVHRPSRLHKAKPYDSPGRSQSGNTEGPLHTHDRPLPKEAARLLRACRREDRVGSGCMPRLAIERLMRQHCKRAMKGVYADTIFDLIEKHTRGNTGKFIKYLPFVGALHELDGWEDYGDEENEDPEDQSDSPQVHASQGVPSSTFPDEDSADPDENGAYNSDDELADQYDAQPAGLDGPLEDDDQAPALEAAFNRLSTKDAQGSELGRSEERLIGVARSLDWTSDLSSNSSMLARGGRKPTSVMQEIEAFNRDQLARRKDGEMYEGYKRNKCPSPQRLTSRREIDDYNKPQLEESVDRRLHFKKREVTDKVTGSQGARILAGCPSALLKEIRPPPTSKAQLDAKVAQLARPIDMPSMTNIMAREQDAVAAKRRATGDMLRRTWSEQTVEKERLRSAQQKSEATWPYVATSSVPSRRAKLRSTCM</sequence>
<comment type="caution">
    <text evidence="3">The sequence shown here is derived from an EMBL/GenBank/DDBJ whole genome shotgun (WGS) entry which is preliminary data.</text>
</comment>
<evidence type="ECO:0000313" key="3">
    <source>
        <dbReference type="EMBL" id="KAK3286736.1"/>
    </source>
</evidence>
<feature type="region of interest" description="Disordered" evidence="1">
    <location>
        <begin position="430"/>
        <end position="459"/>
    </location>
</feature>
<evidence type="ECO:0000256" key="1">
    <source>
        <dbReference type="SAM" id="MobiDB-lite"/>
    </source>
</evidence>
<protein>
    <recommendedName>
        <fullName evidence="2">CCDC81 HU domain-containing protein</fullName>
    </recommendedName>
</protein>